<dbReference type="PANTHER" id="PTHR37164">
    <property type="entry name" value="BACTERIOHEMERYTHRIN"/>
    <property type="match status" value="1"/>
</dbReference>
<reference evidence="5 6" key="1">
    <citation type="journal article" date="2020" name="Microorganisms">
        <title>Osmotic Adaptation and Compatible Solute Biosynthesis of Phototrophic Bacteria as Revealed from Genome Analyses.</title>
        <authorList>
            <person name="Imhoff J.F."/>
            <person name="Rahn T."/>
            <person name="Kunzel S."/>
            <person name="Keller A."/>
            <person name="Neulinger S.C."/>
        </authorList>
    </citation>
    <scope>NUCLEOTIDE SEQUENCE [LARGE SCALE GENOMIC DNA]</scope>
    <source>
        <strain evidence="5 6">DSM 6210</strain>
    </source>
</reference>
<evidence type="ECO:0000256" key="2">
    <source>
        <dbReference type="ARBA" id="ARBA00022723"/>
    </source>
</evidence>
<dbReference type="CDD" id="cd12107">
    <property type="entry name" value="Hemerythrin"/>
    <property type="match status" value="1"/>
</dbReference>
<dbReference type="InterPro" id="IPR035938">
    <property type="entry name" value="Hemerythrin-like_sf"/>
</dbReference>
<evidence type="ECO:0000313" key="6">
    <source>
        <dbReference type="Proteomes" id="UP000748752"/>
    </source>
</evidence>
<evidence type="ECO:0000313" key="5">
    <source>
        <dbReference type="EMBL" id="MBK1630632.1"/>
    </source>
</evidence>
<evidence type="ECO:0000259" key="4">
    <source>
        <dbReference type="Pfam" id="PF01814"/>
    </source>
</evidence>
<dbReference type="SUPFAM" id="SSF47188">
    <property type="entry name" value="Hemerythrin-like"/>
    <property type="match status" value="1"/>
</dbReference>
<evidence type="ECO:0000256" key="1">
    <source>
        <dbReference type="ARBA" id="ARBA00010587"/>
    </source>
</evidence>
<sequence length="134" mass="14901">MSAPLIDPDEPRFRLGLDEMDGTHLEFIDLVNRLAAADDAGFPALFEALVAHTEAHFEREDQWMTASGFPALHEHRGEHRRVLAELRNLGQRAANGRPVLARAYIREQLPSWFALHAATMDSALAAHLKAKPTG</sequence>
<keyword evidence="3" id="KW-0408">Iron</keyword>
<dbReference type="InterPro" id="IPR050669">
    <property type="entry name" value="Hemerythrin"/>
</dbReference>
<dbReference type="RefSeq" id="WP_200235690.1">
    <property type="nucleotide sequence ID" value="NZ_NRRV01000014.1"/>
</dbReference>
<dbReference type="NCBIfam" id="TIGR02481">
    <property type="entry name" value="hemeryth_dom"/>
    <property type="match status" value="1"/>
</dbReference>
<dbReference type="PANTHER" id="PTHR37164:SF1">
    <property type="entry name" value="BACTERIOHEMERYTHRIN"/>
    <property type="match status" value="1"/>
</dbReference>
<name>A0ABS1CFE5_9GAMM</name>
<keyword evidence="6" id="KW-1185">Reference proteome</keyword>
<feature type="domain" description="Hemerythrin-like" evidence="4">
    <location>
        <begin position="16"/>
        <end position="126"/>
    </location>
</feature>
<comment type="caution">
    <text evidence="5">The sequence shown here is derived from an EMBL/GenBank/DDBJ whole genome shotgun (WGS) entry which is preliminary data.</text>
</comment>
<dbReference type="EMBL" id="NRRV01000014">
    <property type="protein sequence ID" value="MBK1630632.1"/>
    <property type="molecule type" value="Genomic_DNA"/>
</dbReference>
<gene>
    <name evidence="5" type="ORF">CKO31_07715</name>
</gene>
<dbReference type="Proteomes" id="UP000748752">
    <property type="component" value="Unassembled WGS sequence"/>
</dbReference>
<protein>
    <submittedName>
        <fullName evidence="5">Hemerythrin</fullName>
    </submittedName>
</protein>
<proteinExistence type="inferred from homology"/>
<accession>A0ABS1CFE5</accession>
<evidence type="ECO:0000256" key="3">
    <source>
        <dbReference type="ARBA" id="ARBA00023004"/>
    </source>
</evidence>
<dbReference type="Pfam" id="PF01814">
    <property type="entry name" value="Hemerythrin"/>
    <property type="match status" value="1"/>
</dbReference>
<comment type="similarity">
    <text evidence="1">Belongs to the hemerythrin family.</text>
</comment>
<dbReference type="Gene3D" id="1.20.120.50">
    <property type="entry name" value="Hemerythrin-like"/>
    <property type="match status" value="1"/>
</dbReference>
<dbReference type="InterPro" id="IPR012827">
    <property type="entry name" value="Hemerythrin_metal-bd"/>
</dbReference>
<organism evidence="5 6">
    <name type="scientific">Thiohalocapsa halophila</name>
    <dbReference type="NCBI Taxonomy" id="69359"/>
    <lineage>
        <taxon>Bacteria</taxon>
        <taxon>Pseudomonadati</taxon>
        <taxon>Pseudomonadota</taxon>
        <taxon>Gammaproteobacteria</taxon>
        <taxon>Chromatiales</taxon>
        <taxon>Chromatiaceae</taxon>
        <taxon>Thiohalocapsa</taxon>
    </lineage>
</organism>
<keyword evidence="2" id="KW-0479">Metal-binding</keyword>
<dbReference type="InterPro" id="IPR012312">
    <property type="entry name" value="Hemerythrin-like"/>
</dbReference>